<evidence type="ECO:0000313" key="6">
    <source>
        <dbReference type="EMBL" id="KAJ5547245.1"/>
    </source>
</evidence>
<keyword evidence="5" id="KW-1133">Transmembrane helix</keyword>
<comment type="caution">
    <text evidence="6">The sequence shown here is derived from an EMBL/GenBank/DDBJ whole genome shotgun (WGS) entry which is preliminary data.</text>
</comment>
<dbReference type="InterPro" id="IPR021765">
    <property type="entry name" value="UstYa-like"/>
</dbReference>
<keyword evidence="5" id="KW-0812">Transmembrane</keyword>
<comment type="pathway">
    <text evidence="1">Mycotoxin biosynthesis.</text>
</comment>
<dbReference type="PANTHER" id="PTHR33365">
    <property type="entry name" value="YALI0B05434P"/>
    <property type="match status" value="1"/>
</dbReference>
<feature type="transmembrane region" description="Helical" evidence="5">
    <location>
        <begin position="52"/>
        <end position="75"/>
    </location>
</feature>
<evidence type="ECO:0000256" key="5">
    <source>
        <dbReference type="SAM" id="Phobius"/>
    </source>
</evidence>
<keyword evidence="7" id="KW-1185">Reference proteome</keyword>
<dbReference type="PANTHER" id="PTHR33365:SF11">
    <property type="entry name" value="TAT PATHWAY SIGNAL SEQUENCE"/>
    <property type="match status" value="1"/>
</dbReference>
<gene>
    <name evidence="6" type="ORF">N7494_004830</name>
</gene>
<accession>A0AAD6GGW2</accession>
<evidence type="ECO:0000256" key="4">
    <source>
        <dbReference type="SAM" id="MobiDB-lite"/>
    </source>
</evidence>
<proteinExistence type="inferred from homology"/>
<evidence type="ECO:0000256" key="3">
    <source>
        <dbReference type="ARBA" id="ARBA00035112"/>
    </source>
</evidence>
<evidence type="ECO:0008006" key="8">
    <source>
        <dbReference type="Google" id="ProtNLM"/>
    </source>
</evidence>
<dbReference type="AlphaFoldDB" id="A0AAD6GGW2"/>
<evidence type="ECO:0000313" key="7">
    <source>
        <dbReference type="Proteomes" id="UP001220324"/>
    </source>
</evidence>
<reference evidence="6 7" key="1">
    <citation type="journal article" date="2023" name="IMA Fungus">
        <title>Comparative genomic study of the Penicillium genus elucidates a diverse pangenome and 15 lateral gene transfer events.</title>
        <authorList>
            <person name="Petersen C."/>
            <person name="Sorensen T."/>
            <person name="Nielsen M.R."/>
            <person name="Sondergaard T.E."/>
            <person name="Sorensen J.L."/>
            <person name="Fitzpatrick D.A."/>
            <person name="Frisvad J.C."/>
            <person name="Nielsen K.L."/>
        </authorList>
    </citation>
    <scope>NUCLEOTIDE SEQUENCE [LARGE SCALE GENOMIC DNA]</scope>
    <source>
        <strain evidence="6 7">IBT 35679</strain>
    </source>
</reference>
<dbReference type="GO" id="GO:0043386">
    <property type="term" value="P:mycotoxin biosynthetic process"/>
    <property type="evidence" value="ECO:0007669"/>
    <property type="project" value="InterPro"/>
</dbReference>
<dbReference type="GO" id="GO:0016491">
    <property type="term" value="F:oxidoreductase activity"/>
    <property type="evidence" value="ECO:0007669"/>
    <property type="project" value="UniProtKB-KW"/>
</dbReference>
<protein>
    <recommendedName>
        <fullName evidence="8">Oxidase ustYa</fullName>
    </recommendedName>
</protein>
<dbReference type="Proteomes" id="UP001220324">
    <property type="component" value="Unassembled WGS sequence"/>
</dbReference>
<dbReference type="EMBL" id="JAQIZZ010000003">
    <property type="protein sequence ID" value="KAJ5547245.1"/>
    <property type="molecule type" value="Genomic_DNA"/>
</dbReference>
<organism evidence="6 7">
    <name type="scientific">Penicillium frequentans</name>
    <dbReference type="NCBI Taxonomy" id="3151616"/>
    <lineage>
        <taxon>Eukaryota</taxon>
        <taxon>Fungi</taxon>
        <taxon>Dikarya</taxon>
        <taxon>Ascomycota</taxon>
        <taxon>Pezizomycotina</taxon>
        <taxon>Eurotiomycetes</taxon>
        <taxon>Eurotiomycetidae</taxon>
        <taxon>Eurotiales</taxon>
        <taxon>Aspergillaceae</taxon>
        <taxon>Penicillium</taxon>
    </lineage>
</organism>
<keyword evidence="5" id="KW-0472">Membrane</keyword>
<evidence type="ECO:0000256" key="1">
    <source>
        <dbReference type="ARBA" id="ARBA00004685"/>
    </source>
</evidence>
<comment type="similarity">
    <text evidence="3">Belongs to the ustYa family.</text>
</comment>
<feature type="region of interest" description="Disordered" evidence="4">
    <location>
        <begin position="1"/>
        <end position="31"/>
    </location>
</feature>
<keyword evidence="2" id="KW-0560">Oxidoreductase</keyword>
<dbReference type="Pfam" id="PF11807">
    <property type="entry name" value="UstYa"/>
    <property type="match status" value="1"/>
</dbReference>
<evidence type="ECO:0000256" key="2">
    <source>
        <dbReference type="ARBA" id="ARBA00023002"/>
    </source>
</evidence>
<sequence>MKLPDILSSKGSKGYALTEKHPHDDDGGSLSSEALLGENGIRSRRPKSLSKAYLILLPFVFGLGVVLGFTGLLFFKTTESVPRPLFKTPIPSEVFEKRLKVPFLPDSRYYGDGEAIDEGWKQITKGGDAIWLQNPSDYGLAKGISDPLHKKDIDERFYLLSNLHQLHCLNIVRLRFRQYESQIRQPVNESETTLADWKEHTDHCIEYLRLSITCGDFLVMEPASPPETPPELTAGGLGWGVVHDCIDFNGLRKWQAGKRHEFEATLH</sequence>
<name>A0AAD6GGW2_9EURO</name>